<dbReference type="Gene3D" id="3.40.50.1110">
    <property type="entry name" value="SGNH hydrolase"/>
    <property type="match status" value="1"/>
</dbReference>
<dbReference type="NCBIfam" id="TIGR01409">
    <property type="entry name" value="TAT_signal_seq"/>
    <property type="match status" value="1"/>
</dbReference>
<dbReference type="InterPro" id="IPR019546">
    <property type="entry name" value="TAT_signal_bac_arc"/>
</dbReference>
<gene>
    <name evidence="2" type="ORF">GGD90_000567</name>
</gene>
<protein>
    <submittedName>
        <fullName evidence="2">Acyl-CoA hydrolase</fullName>
        <ecNumber evidence="2">3.1.2.20</ecNumber>
    </submittedName>
</protein>
<evidence type="ECO:0000259" key="1">
    <source>
        <dbReference type="Pfam" id="PF13472"/>
    </source>
</evidence>
<dbReference type="GO" id="GO:0004622">
    <property type="term" value="F:phosphatidylcholine lysophospholipase activity"/>
    <property type="evidence" value="ECO:0007669"/>
    <property type="project" value="TreeGrafter"/>
</dbReference>
<dbReference type="PANTHER" id="PTHR30383:SF24">
    <property type="entry name" value="THIOESTERASE 1_PROTEASE 1_LYSOPHOSPHOLIPASE L1"/>
    <property type="match status" value="1"/>
</dbReference>
<dbReference type="EC" id="3.1.2.20" evidence="2"/>
<accession>A0A840G5E2</accession>
<dbReference type="Pfam" id="PF13472">
    <property type="entry name" value="Lipase_GDSL_2"/>
    <property type="match status" value="1"/>
</dbReference>
<dbReference type="AlphaFoldDB" id="A0A840G5E2"/>
<comment type="caution">
    <text evidence="2">The sequence shown here is derived from an EMBL/GenBank/DDBJ whole genome shotgun (WGS) entry which is preliminary data.</text>
</comment>
<dbReference type="InterPro" id="IPR013830">
    <property type="entry name" value="SGNH_hydro"/>
</dbReference>
<keyword evidence="2" id="KW-0378">Hydrolase</keyword>
<dbReference type="SUPFAM" id="SSF52266">
    <property type="entry name" value="SGNH hydrolase"/>
    <property type="match status" value="1"/>
</dbReference>
<feature type="domain" description="SGNH hydrolase-type esterase" evidence="1">
    <location>
        <begin position="36"/>
        <end position="192"/>
    </location>
</feature>
<keyword evidence="3" id="KW-1185">Reference proteome</keyword>
<sequence>MKRRDFLGALALVVLLGGCGKEIRFPPVAPGKTVLAFGDSVTFGTGAAPGEDWPTLLALQTGWKVVNAGVPGDTAEAARERLRPLLKRHNPALLIIEIGGNDFLRRRSPKAVKEDIRRMIHAANQASIPVALVAVPELSVLGVVTSRLSDAPIYQELSEEELVPLIPGVFADILARPELCADRIHPNALGYQQMAAGIYASLQKVGLTPVAR</sequence>
<evidence type="ECO:0000313" key="2">
    <source>
        <dbReference type="EMBL" id="MBB4246210.1"/>
    </source>
</evidence>
<organism evidence="2 3">
    <name type="scientific">Rhodocyclus tenuis</name>
    <name type="common">Rhodospirillum tenue</name>
    <dbReference type="NCBI Taxonomy" id="1066"/>
    <lineage>
        <taxon>Bacteria</taxon>
        <taxon>Pseudomonadati</taxon>
        <taxon>Pseudomonadota</taxon>
        <taxon>Betaproteobacteria</taxon>
        <taxon>Rhodocyclales</taxon>
        <taxon>Rhodocyclaceae</taxon>
        <taxon>Rhodocyclus</taxon>
    </lineage>
</organism>
<dbReference type="InterPro" id="IPR051532">
    <property type="entry name" value="Ester_Hydrolysis_Enzymes"/>
</dbReference>
<name>A0A840G5E2_RHOTE</name>
<dbReference type="InterPro" id="IPR036514">
    <property type="entry name" value="SGNH_hydro_sf"/>
</dbReference>
<dbReference type="PANTHER" id="PTHR30383">
    <property type="entry name" value="THIOESTERASE 1/PROTEASE 1/LYSOPHOSPHOLIPASE L1"/>
    <property type="match status" value="1"/>
</dbReference>
<dbReference type="OrthoDB" id="9786188at2"/>
<evidence type="ECO:0000313" key="3">
    <source>
        <dbReference type="Proteomes" id="UP000587070"/>
    </source>
</evidence>
<dbReference type="GO" id="GO:0047617">
    <property type="term" value="F:fatty acyl-CoA hydrolase activity"/>
    <property type="evidence" value="ECO:0007669"/>
    <property type="project" value="UniProtKB-EC"/>
</dbReference>
<dbReference type="Proteomes" id="UP000587070">
    <property type="component" value="Unassembled WGS sequence"/>
</dbReference>
<proteinExistence type="predicted"/>
<dbReference type="EMBL" id="JACIGE010000002">
    <property type="protein sequence ID" value="MBB4246210.1"/>
    <property type="molecule type" value="Genomic_DNA"/>
</dbReference>
<reference evidence="2 3" key="1">
    <citation type="submission" date="2020-08" db="EMBL/GenBank/DDBJ databases">
        <title>Genome sequencing of Purple Non-Sulfur Bacteria from various extreme environments.</title>
        <authorList>
            <person name="Mayer M."/>
        </authorList>
    </citation>
    <scope>NUCLEOTIDE SEQUENCE [LARGE SCALE GENOMIC DNA]</scope>
    <source>
        <strain evidence="2 3">2761</strain>
    </source>
</reference>
<dbReference type="RefSeq" id="WP_153115762.1">
    <property type="nucleotide sequence ID" value="NZ_JACIGE010000002.1"/>
</dbReference>
<dbReference type="PROSITE" id="PS51257">
    <property type="entry name" value="PROKAR_LIPOPROTEIN"/>
    <property type="match status" value="1"/>
</dbReference>